<evidence type="ECO:0000256" key="11">
    <source>
        <dbReference type="PROSITE-ProRule" id="PRU01360"/>
    </source>
</evidence>
<dbReference type="InterPro" id="IPR039426">
    <property type="entry name" value="TonB-dep_rcpt-like"/>
</dbReference>
<evidence type="ECO:0000256" key="1">
    <source>
        <dbReference type="ARBA" id="ARBA00004571"/>
    </source>
</evidence>
<keyword evidence="4" id="KW-0410">Iron transport</keyword>
<dbReference type="SUPFAM" id="SSF56935">
    <property type="entry name" value="Porins"/>
    <property type="match status" value="1"/>
</dbReference>
<keyword evidence="13" id="KW-0732">Signal</keyword>
<gene>
    <name evidence="16" type="ORF">RQX22_00255</name>
</gene>
<reference evidence="16 17" key="1">
    <citation type="submission" date="2023-05" db="EMBL/GenBank/DDBJ databases">
        <authorList>
            <person name="Guo Y."/>
        </authorList>
    </citation>
    <scope>NUCLEOTIDE SEQUENCE [LARGE SCALE GENOMIC DNA]</scope>
    <source>
        <strain evidence="16 17">GR2756</strain>
    </source>
</reference>
<dbReference type="RefSeq" id="WP_315722562.1">
    <property type="nucleotide sequence ID" value="NZ_JAVUPU010000001.1"/>
</dbReference>
<keyword evidence="16" id="KW-0675">Receptor</keyword>
<keyword evidence="6" id="KW-0408">Iron</keyword>
<dbReference type="InterPro" id="IPR036942">
    <property type="entry name" value="Beta-barrel_TonB_sf"/>
</dbReference>
<organism evidence="16 17">
    <name type="scientific">Sphingosinicella rhizophila</name>
    <dbReference type="NCBI Taxonomy" id="3050082"/>
    <lineage>
        <taxon>Bacteria</taxon>
        <taxon>Pseudomonadati</taxon>
        <taxon>Pseudomonadota</taxon>
        <taxon>Alphaproteobacteria</taxon>
        <taxon>Sphingomonadales</taxon>
        <taxon>Sphingosinicellaceae</taxon>
        <taxon>Sphingosinicella</taxon>
    </lineage>
</organism>
<evidence type="ECO:0000256" key="6">
    <source>
        <dbReference type="ARBA" id="ARBA00023004"/>
    </source>
</evidence>
<feature type="signal peptide" evidence="13">
    <location>
        <begin position="1"/>
        <end position="22"/>
    </location>
</feature>
<keyword evidence="9 11" id="KW-0472">Membrane</keyword>
<keyword evidence="10 11" id="KW-0998">Cell outer membrane</keyword>
<dbReference type="PANTHER" id="PTHR32552">
    <property type="entry name" value="FERRICHROME IRON RECEPTOR-RELATED"/>
    <property type="match status" value="1"/>
</dbReference>
<keyword evidence="5 11" id="KW-0812">Transmembrane</keyword>
<dbReference type="InterPro" id="IPR000531">
    <property type="entry name" value="Beta-barrel_TonB"/>
</dbReference>
<dbReference type="Gene3D" id="2.40.170.20">
    <property type="entry name" value="TonB-dependent receptor, beta-barrel domain"/>
    <property type="match status" value="1"/>
</dbReference>
<accession>A0ABU3Q1T3</accession>
<evidence type="ECO:0000256" key="5">
    <source>
        <dbReference type="ARBA" id="ARBA00022692"/>
    </source>
</evidence>
<evidence type="ECO:0000256" key="3">
    <source>
        <dbReference type="ARBA" id="ARBA00022452"/>
    </source>
</evidence>
<sequence length="718" mass="77394">MKFHIKAILLGTIASLPSAAFAQEVAQTDPVDASDTADAEAPDGDIVVTARKREERLLEIPATIEVFTSDDLAASGNVTLNDLSTQIPNFFITSPRVTRVSVTMRGLGVPGVGLYIDGVYQPSDVAFSIPLFDLERVEVLKGPQGTLYGRNAYSGAISYVTRAPTNDFEGEINAEAGNAETFRGSGTIAGPIIKDLIKARVSGSIQRRSGFRNFSDGSDADRDNYEAFSGRVTITPTSNLSADLKYTYVNKAGPSFLYHQVTGINDDDGKLLQTPRFGPATGVLAGERPGSRLRSNSHSARLIYSADSFELVSTTAYNKLRFSDTYDVDMGPADFLVVRGSGALRDFSQEVRAQSSNNGPFKWLVGAYYNSGTSGDCGAGRCGNVLAGNIFGGISIVQNTAPLHYDAYAAFADFEYKLSDHIVLGGGARYDEVKQELRQLVGPWSEAKFHGFQPKVTARYLFNPDTQIYGSITKGFTQGGFNQALAGTGSPLETFPNQVLWQYETGFKSSFDDRLGNISVALFYIDAQSFNAAATIPTPLGPRVVIVNVGKVESYGFEVDASYRVTPNLVLEASGGYNRVTPTTLSPTIAPGVGNVGEQFQRAPKWSYRVSATYTQPLSDDLSLELSGAVNGVGPTRFCGESAVFGPCPLRDTYHLVDASASLVWSRYRLSLFARNLFDEIYASDFLAKSALAQFGATSAGAVYGEPRYWGVRGTVKF</sequence>
<comment type="similarity">
    <text evidence="11 12">Belongs to the TonB-dependent receptor family.</text>
</comment>
<keyword evidence="2 11" id="KW-0813">Transport</keyword>
<dbReference type="Proteomes" id="UP001259572">
    <property type="component" value="Unassembled WGS sequence"/>
</dbReference>
<keyword evidence="8 12" id="KW-0798">TonB box</keyword>
<dbReference type="PANTHER" id="PTHR32552:SF81">
    <property type="entry name" value="TONB-DEPENDENT OUTER MEMBRANE RECEPTOR"/>
    <property type="match status" value="1"/>
</dbReference>
<evidence type="ECO:0000256" key="10">
    <source>
        <dbReference type="ARBA" id="ARBA00023237"/>
    </source>
</evidence>
<proteinExistence type="inferred from homology"/>
<comment type="caution">
    <text evidence="16">The sequence shown here is derived from an EMBL/GenBank/DDBJ whole genome shotgun (WGS) entry which is preliminary data.</text>
</comment>
<evidence type="ECO:0000256" key="2">
    <source>
        <dbReference type="ARBA" id="ARBA00022448"/>
    </source>
</evidence>
<dbReference type="InterPro" id="IPR012910">
    <property type="entry name" value="Plug_dom"/>
</dbReference>
<dbReference type="Pfam" id="PF07715">
    <property type="entry name" value="Plug"/>
    <property type="match status" value="1"/>
</dbReference>
<evidence type="ECO:0000259" key="14">
    <source>
        <dbReference type="Pfam" id="PF00593"/>
    </source>
</evidence>
<name>A0ABU3Q1T3_9SPHN</name>
<feature type="domain" description="TonB-dependent receptor plug" evidence="15">
    <location>
        <begin position="58"/>
        <end position="156"/>
    </location>
</feature>
<evidence type="ECO:0000313" key="16">
    <source>
        <dbReference type="EMBL" id="MDT9597381.1"/>
    </source>
</evidence>
<protein>
    <submittedName>
        <fullName evidence="16">TonB-dependent receptor</fullName>
    </submittedName>
</protein>
<evidence type="ECO:0000256" key="12">
    <source>
        <dbReference type="RuleBase" id="RU003357"/>
    </source>
</evidence>
<dbReference type="CDD" id="cd01347">
    <property type="entry name" value="ligand_gated_channel"/>
    <property type="match status" value="1"/>
</dbReference>
<comment type="subcellular location">
    <subcellularLocation>
        <location evidence="1 11">Cell outer membrane</location>
        <topology evidence="1 11">Multi-pass membrane protein</topology>
    </subcellularLocation>
</comment>
<evidence type="ECO:0000313" key="17">
    <source>
        <dbReference type="Proteomes" id="UP001259572"/>
    </source>
</evidence>
<keyword evidence="3 11" id="KW-1134">Transmembrane beta strand</keyword>
<keyword evidence="7" id="KW-0406">Ion transport</keyword>
<dbReference type="EMBL" id="JAVUPU010000001">
    <property type="protein sequence ID" value="MDT9597381.1"/>
    <property type="molecule type" value="Genomic_DNA"/>
</dbReference>
<evidence type="ECO:0000256" key="7">
    <source>
        <dbReference type="ARBA" id="ARBA00023065"/>
    </source>
</evidence>
<evidence type="ECO:0000259" key="15">
    <source>
        <dbReference type="Pfam" id="PF07715"/>
    </source>
</evidence>
<evidence type="ECO:0000256" key="8">
    <source>
        <dbReference type="ARBA" id="ARBA00023077"/>
    </source>
</evidence>
<feature type="chain" id="PRO_5045213626" evidence="13">
    <location>
        <begin position="23"/>
        <end position="718"/>
    </location>
</feature>
<dbReference type="Pfam" id="PF00593">
    <property type="entry name" value="TonB_dep_Rec_b-barrel"/>
    <property type="match status" value="1"/>
</dbReference>
<feature type="domain" description="TonB-dependent receptor-like beta-barrel" evidence="14">
    <location>
        <begin position="276"/>
        <end position="677"/>
    </location>
</feature>
<evidence type="ECO:0000256" key="4">
    <source>
        <dbReference type="ARBA" id="ARBA00022496"/>
    </source>
</evidence>
<evidence type="ECO:0000256" key="9">
    <source>
        <dbReference type="ARBA" id="ARBA00023136"/>
    </source>
</evidence>
<evidence type="ECO:0000256" key="13">
    <source>
        <dbReference type="SAM" id="SignalP"/>
    </source>
</evidence>
<dbReference type="PROSITE" id="PS52016">
    <property type="entry name" value="TONB_DEPENDENT_REC_3"/>
    <property type="match status" value="1"/>
</dbReference>
<keyword evidence="17" id="KW-1185">Reference proteome</keyword>